<dbReference type="InterPro" id="IPR050907">
    <property type="entry name" value="SRSF"/>
</dbReference>
<feature type="region of interest" description="Disordered" evidence="2">
    <location>
        <begin position="392"/>
        <end position="413"/>
    </location>
</feature>
<feature type="region of interest" description="Disordered" evidence="2">
    <location>
        <begin position="94"/>
        <end position="128"/>
    </location>
</feature>
<reference evidence="4 5" key="1">
    <citation type="journal article" date="2018" name="Biotechnol. Biofuels">
        <title>Integrative visual omics of the white-rot fungus Polyporus brumalis exposes the biotechnological potential of its oxidative enzymes for delignifying raw plant biomass.</title>
        <authorList>
            <person name="Miyauchi S."/>
            <person name="Rancon A."/>
            <person name="Drula E."/>
            <person name="Hage H."/>
            <person name="Chaduli D."/>
            <person name="Favel A."/>
            <person name="Grisel S."/>
            <person name="Henrissat B."/>
            <person name="Herpoel-Gimbert I."/>
            <person name="Ruiz-Duenas F.J."/>
            <person name="Chevret D."/>
            <person name="Hainaut M."/>
            <person name="Lin J."/>
            <person name="Wang M."/>
            <person name="Pangilinan J."/>
            <person name="Lipzen A."/>
            <person name="Lesage-Meessen L."/>
            <person name="Navarro D."/>
            <person name="Riley R."/>
            <person name="Grigoriev I.V."/>
            <person name="Zhou S."/>
            <person name="Raouche S."/>
            <person name="Rosso M.N."/>
        </authorList>
    </citation>
    <scope>NUCLEOTIDE SEQUENCE [LARGE SCALE GENOMIC DNA]</scope>
    <source>
        <strain evidence="4 5">BRFM 1820</strain>
    </source>
</reference>
<feature type="region of interest" description="Disordered" evidence="2">
    <location>
        <begin position="1072"/>
        <end position="1121"/>
    </location>
</feature>
<dbReference type="GO" id="GO:0003723">
    <property type="term" value="F:RNA binding"/>
    <property type="evidence" value="ECO:0007669"/>
    <property type="project" value="UniProtKB-UniRule"/>
</dbReference>
<dbReference type="SMART" id="SM00360">
    <property type="entry name" value="RRM"/>
    <property type="match status" value="2"/>
</dbReference>
<feature type="compositionally biased region" description="Basic and acidic residues" evidence="2">
    <location>
        <begin position="1111"/>
        <end position="1121"/>
    </location>
</feature>
<dbReference type="AlphaFoldDB" id="A0A371DET4"/>
<keyword evidence="1" id="KW-0694">RNA-binding</keyword>
<feature type="domain" description="RRM" evidence="3">
    <location>
        <begin position="588"/>
        <end position="668"/>
    </location>
</feature>
<dbReference type="InterPro" id="IPR012677">
    <property type="entry name" value="Nucleotide-bd_a/b_plait_sf"/>
</dbReference>
<dbReference type="SUPFAM" id="SSF54928">
    <property type="entry name" value="RNA-binding domain, RBD"/>
    <property type="match status" value="2"/>
</dbReference>
<dbReference type="CDD" id="cd00590">
    <property type="entry name" value="RRM_SF"/>
    <property type="match status" value="1"/>
</dbReference>
<dbReference type="Proteomes" id="UP000256964">
    <property type="component" value="Unassembled WGS sequence"/>
</dbReference>
<feature type="domain" description="RRM" evidence="3">
    <location>
        <begin position="134"/>
        <end position="216"/>
    </location>
</feature>
<dbReference type="EMBL" id="KZ857396">
    <property type="protein sequence ID" value="RDX51018.1"/>
    <property type="molecule type" value="Genomic_DNA"/>
</dbReference>
<dbReference type="InterPro" id="IPR000504">
    <property type="entry name" value="RRM_dom"/>
</dbReference>
<protein>
    <recommendedName>
        <fullName evidence="3">RRM domain-containing protein</fullName>
    </recommendedName>
</protein>
<accession>A0A371DET4</accession>
<keyword evidence="5" id="KW-1185">Reference proteome</keyword>
<feature type="region of interest" description="Disordered" evidence="2">
    <location>
        <begin position="940"/>
        <end position="967"/>
    </location>
</feature>
<organism evidence="4 5">
    <name type="scientific">Lentinus brumalis</name>
    <dbReference type="NCBI Taxonomy" id="2498619"/>
    <lineage>
        <taxon>Eukaryota</taxon>
        <taxon>Fungi</taxon>
        <taxon>Dikarya</taxon>
        <taxon>Basidiomycota</taxon>
        <taxon>Agaricomycotina</taxon>
        <taxon>Agaricomycetes</taxon>
        <taxon>Polyporales</taxon>
        <taxon>Polyporaceae</taxon>
        <taxon>Lentinus</taxon>
    </lineage>
</organism>
<feature type="compositionally biased region" description="Basic and acidic residues" evidence="2">
    <location>
        <begin position="401"/>
        <end position="412"/>
    </location>
</feature>
<name>A0A371DET4_9APHY</name>
<evidence type="ECO:0000259" key="3">
    <source>
        <dbReference type="PROSITE" id="PS50102"/>
    </source>
</evidence>
<dbReference type="PROSITE" id="PS50102">
    <property type="entry name" value="RRM"/>
    <property type="match status" value="2"/>
</dbReference>
<evidence type="ECO:0000313" key="5">
    <source>
        <dbReference type="Proteomes" id="UP000256964"/>
    </source>
</evidence>
<dbReference type="OrthoDB" id="410044at2759"/>
<evidence type="ECO:0000313" key="4">
    <source>
        <dbReference type="EMBL" id="RDX51018.1"/>
    </source>
</evidence>
<gene>
    <name evidence="4" type="ORF">OH76DRAFT_1401782</name>
</gene>
<dbReference type="Pfam" id="PF00076">
    <property type="entry name" value="RRM_1"/>
    <property type="match status" value="1"/>
</dbReference>
<dbReference type="Gene3D" id="3.30.70.330">
    <property type="match status" value="2"/>
</dbReference>
<proteinExistence type="predicted"/>
<dbReference type="STRING" id="139420.A0A371DET4"/>
<evidence type="ECO:0000256" key="1">
    <source>
        <dbReference type="PROSITE-ProRule" id="PRU00176"/>
    </source>
</evidence>
<dbReference type="PANTHER" id="PTHR23147">
    <property type="entry name" value="SERINE/ARGININE RICH SPLICING FACTOR"/>
    <property type="match status" value="1"/>
</dbReference>
<sequence>MHPWPDCAHISAASCARASCCFAHLRTVSRRGPDRLSSVPPHCLSLRPLFLTFFHPMPSKFLPRDRAWGTRYDRLGTSPPSSPTLQRSAIENVHSSTIPPSSPRELQHNAGDMPGFDGPAAHKSDLPDPTPHDASIFVGSLPASVDYIELSQRLREHLSAYPQIKGIKVVRDSRGGVCAFVQCDTPQQAGELLKCLQAHPPQPFLGRFLRFEPAKAYRTLLLSYRAPVGFASAHTEVLSDGSATKLRLAHAMRIFRPRNAKYLGLVYDGDATKFSATTAIESTGNTQHDRFLGEGFLLDPLRYDGETLQALATAFGPLESFEEYAAGPYPSPHDAPRSPEMAQGVWEVKWKDREDSVAALLTLRRVPHLSVSWAHHPPANASSTRIRQPALLMPTIPGDPTKARTSSDDRGGNECTAAVQLARVALSIVQVPPSTPSRAPCPVSPIGISPIAPGGWSTMTSPTLDRDTDAIRWADQMADLDFSTNGAFPSQPTLHTSTPVLRPHHAFASSPLSQEPNELFPPVDQFADSYAQSLHQTGVRFPPTEMSRVSVAGPAAREPLGSPSIAGAQRMWADPPFLRDGPRELDPTTVFVGGLEASGSDAWDENKLRHTFGRFGNIENIHMVVPLNKRSAFAFIKFANDVSASRAVREEHNRIYGGRPIRVQLRERNGALRGFWRPGRGRGRGGLSFGPPHVRQEAIPSGAVAPGAADSCADMLLDSRASGMGYSGPPQGPMSMSPSRDPFANAQPTGLTACERVWQEGISNSFSSLSSDTTKVPSVNYAMSHGPPSTTASLTPPPSIVSTSTSASSTMPAPYPINMGYLPPQPWVQSYPAAYHYPIPFVPGYGYPGYPYAPVHAMAPAFLPPRDPNAPPPSNPTSSQWTAMASFENSAKVISGPASAPLSHSTQPPLRPTGFIQNEHGTLIPVYQREALDEYMANAHGHQPSPAITRAPPQSVPRPGSAHRPPDGVVWQQPPLAMYPGSYPVHVQSVGSMPVPPAHPPTPHGPRFWMPGAVPYGVPGYHPQNHHVVPGPIMHIAPSPANPQHEAHIPGGHVQPHLTQRNRHLPALGNRRGHLQAHTGPGISRPPSAAAGDRASLAMQDAGRSVRSRGHSVDPKERIRC</sequence>
<evidence type="ECO:0000256" key="2">
    <source>
        <dbReference type="SAM" id="MobiDB-lite"/>
    </source>
</evidence>
<dbReference type="InterPro" id="IPR035979">
    <property type="entry name" value="RBD_domain_sf"/>
</dbReference>